<dbReference type="Proteomes" id="UP001266305">
    <property type="component" value="Unassembled WGS sequence"/>
</dbReference>
<dbReference type="Pfam" id="PF00067">
    <property type="entry name" value="p450"/>
    <property type="match status" value="1"/>
</dbReference>
<dbReference type="SUPFAM" id="SSF48264">
    <property type="entry name" value="Cytochrome P450"/>
    <property type="match status" value="1"/>
</dbReference>
<name>A0ABQ9TUP7_SAGOE</name>
<evidence type="ECO:0000313" key="4">
    <source>
        <dbReference type="EMBL" id="KAK2088514.1"/>
    </source>
</evidence>
<proteinExistence type="inferred from homology"/>
<sequence>MLPSCLARERVSSAHSSSRIQETLVITTLFFGSTETTSTTLHYGLLILLKYPEVAGLRAGDPQNGRLWFGDGWRVPKCAAHNLPWPPQGALELDTVAGRPRTPSLDDHMHLPCTNAVLLKIQRFISVVRPRTLIRDTYLCPPTLGILCGARVHKRVFRDQPEQEGAHCAD</sequence>
<dbReference type="EMBL" id="JASSZA010000019">
    <property type="protein sequence ID" value="KAK2088514.1"/>
    <property type="molecule type" value="Genomic_DNA"/>
</dbReference>
<dbReference type="InterPro" id="IPR036396">
    <property type="entry name" value="Cyt_P450_sf"/>
</dbReference>
<comment type="similarity">
    <text evidence="1">Belongs to the cytochrome P450 family.</text>
</comment>
<evidence type="ECO:0000256" key="1">
    <source>
        <dbReference type="ARBA" id="ARBA00010617"/>
    </source>
</evidence>
<keyword evidence="3" id="KW-0408">Iron</keyword>
<accession>A0ABQ9TUP7</accession>
<dbReference type="Gene3D" id="1.10.630.10">
    <property type="entry name" value="Cytochrome P450"/>
    <property type="match status" value="1"/>
</dbReference>
<evidence type="ECO:0000313" key="5">
    <source>
        <dbReference type="Proteomes" id="UP001266305"/>
    </source>
</evidence>
<reference evidence="4 5" key="1">
    <citation type="submission" date="2023-05" db="EMBL/GenBank/DDBJ databases">
        <title>B98-5 Cell Line De Novo Hybrid Assembly: An Optical Mapping Approach.</title>
        <authorList>
            <person name="Kananen K."/>
            <person name="Auerbach J.A."/>
            <person name="Kautto E."/>
            <person name="Blachly J.S."/>
        </authorList>
    </citation>
    <scope>NUCLEOTIDE SEQUENCE [LARGE SCALE GENOMIC DNA]</scope>
    <source>
        <strain evidence="4">B95-8</strain>
        <tissue evidence="4">Cell line</tissue>
    </source>
</reference>
<keyword evidence="5" id="KW-1185">Reference proteome</keyword>
<dbReference type="PANTHER" id="PTHR24300">
    <property type="entry name" value="CYTOCHROME P450 508A4-RELATED"/>
    <property type="match status" value="1"/>
</dbReference>
<protein>
    <submittedName>
        <fullName evidence="4">Uncharacterized protein</fullName>
    </submittedName>
</protein>
<dbReference type="InterPro" id="IPR001128">
    <property type="entry name" value="Cyt_P450"/>
</dbReference>
<gene>
    <name evidence="4" type="ORF">P7K49_034421</name>
</gene>
<evidence type="ECO:0000256" key="3">
    <source>
        <dbReference type="ARBA" id="ARBA00023004"/>
    </source>
</evidence>
<dbReference type="InterPro" id="IPR050182">
    <property type="entry name" value="Cytochrome_P450_fam2"/>
</dbReference>
<dbReference type="PANTHER" id="PTHR24300:SF84">
    <property type="entry name" value="CYTOCHROME P450, FAMILY 2, SUBFAMILY T, POLYPEPTIDE 4"/>
    <property type="match status" value="1"/>
</dbReference>
<evidence type="ECO:0000256" key="2">
    <source>
        <dbReference type="ARBA" id="ARBA00022723"/>
    </source>
</evidence>
<keyword evidence="2" id="KW-0479">Metal-binding</keyword>
<comment type="caution">
    <text evidence="4">The sequence shown here is derived from an EMBL/GenBank/DDBJ whole genome shotgun (WGS) entry which is preliminary data.</text>
</comment>
<organism evidence="4 5">
    <name type="scientific">Saguinus oedipus</name>
    <name type="common">Cotton-top tamarin</name>
    <name type="synonym">Oedipomidas oedipus</name>
    <dbReference type="NCBI Taxonomy" id="9490"/>
    <lineage>
        <taxon>Eukaryota</taxon>
        <taxon>Metazoa</taxon>
        <taxon>Chordata</taxon>
        <taxon>Craniata</taxon>
        <taxon>Vertebrata</taxon>
        <taxon>Euteleostomi</taxon>
        <taxon>Mammalia</taxon>
        <taxon>Eutheria</taxon>
        <taxon>Euarchontoglires</taxon>
        <taxon>Primates</taxon>
        <taxon>Haplorrhini</taxon>
        <taxon>Platyrrhini</taxon>
        <taxon>Cebidae</taxon>
        <taxon>Callitrichinae</taxon>
        <taxon>Saguinus</taxon>
    </lineage>
</organism>